<keyword evidence="3" id="KW-0808">Transferase</keyword>
<comment type="caution">
    <text evidence="3">The sequence shown here is derived from an EMBL/GenBank/DDBJ whole genome shotgun (WGS) entry which is preliminary data.</text>
</comment>
<feature type="binding site" evidence="1">
    <location>
        <begin position="285"/>
        <end position="286"/>
    </location>
    <ligand>
        <name>L-histidine</name>
        <dbReference type="ChEBI" id="CHEBI:57595"/>
    </ligand>
</feature>
<feature type="binding site" evidence="1">
    <location>
        <position position="134"/>
    </location>
    <ligand>
        <name>L-histidine</name>
        <dbReference type="ChEBI" id="CHEBI:57595"/>
    </ligand>
</feature>
<name>A0AAV9G107_LEPIR</name>
<feature type="binding site" evidence="1">
    <location>
        <begin position="87"/>
        <end position="89"/>
    </location>
    <ligand>
        <name>L-histidine</name>
        <dbReference type="ChEBI" id="CHEBI:57595"/>
    </ligand>
</feature>
<evidence type="ECO:0000256" key="1">
    <source>
        <dbReference type="PIRSR" id="PIRSR001549-1"/>
    </source>
</evidence>
<dbReference type="SUPFAM" id="SSF55681">
    <property type="entry name" value="Class II aaRS and biotin synthetases"/>
    <property type="match status" value="1"/>
</dbReference>
<feature type="binding site" evidence="1">
    <location>
        <position position="130"/>
    </location>
    <ligand>
        <name>L-histidine</name>
        <dbReference type="ChEBI" id="CHEBI:57595"/>
    </ligand>
</feature>
<evidence type="ECO:0000313" key="3">
    <source>
        <dbReference type="EMBL" id="KAK2620386.1"/>
    </source>
</evidence>
<reference evidence="3" key="1">
    <citation type="submission" date="2023-10" db="EMBL/GenBank/DDBJ databases">
        <title>Genomic and proteomic analysis of Leptospira interrogans strain CUDO8.</title>
        <authorList>
            <person name="Boonciew P."/>
            <person name="Kurilung A."/>
            <person name="Prapasarakul N."/>
        </authorList>
    </citation>
    <scope>NUCLEOTIDE SEQUENCE</scope>
    <source>
        <strain evidence="3">CUDO8</strain>
    </source>
</reference>
<feature type="domain" description="Class II Histidinyl-tRNA synthetase (HisRS)-like catalytic core" evidence="2">
    <location>
        <begin position="17"/>
        <end position="332"/>
    </location>
</feature>
<dbReference type="Pfam" id="PF13393">
    <property type="entry name" value="tRNA-synt_His"/>
    <property type="match status" value="1"/>
</dbReference>
<dbReference type="GO" id="GO:0005737">
    <property type="term" value="C:cytoplasm"/>
    <property type="evidence" value="ECO:0007669"/>
    <property type="project" value="InterPro"/>
</dbReference>
<dbReference type="RefSeq" id="WP_061234733.1">
    <property type="nucleotide sequence ID" value="NZ_JQPS01000170.1"/>
</dbReference>
<dbReference type="PIRSF" id="PIRSF001549">
    <property type="entry name" value="His-tRNA_synth"/>
    <property type="match status" value="1"/>
</dbReference>
<dbReference type="InterPro" id="IPR045864">
    <property type="entry name" value="aa-tRNA-synth_II/BPL/LPL"/>
</dbReference>
<dbReference type="AlphaFoldDB" id="A0AAV9G107"/>
<evidence type="ECO:0000259" key="2">
    <source>
        <dbReference type="Pfam" id="PF13393"/>
    </source>
</evidence>
<dbReference type="PANTHER" id="PTHR11476">
    <property type="entry name" value="HISTIDYL-TRNA SYNTHETASE"/>
    <property type="match status" value="1"/>
</dbReference>
<protein>
    <submittedName>
        <fullName evidence="3">ATP phosphoribosyltransferase regulatory subunit</fullName>
    </submittedName>
</protein>
<feature type="binding site" evidence="1">
    <location>
        <position position="116"/>
    </location>
    <ligand>
        <name>L-histidine</name>
        <dbReference type="ChEBI" id="CHEBI:57595"/>
    </ligand>
</feature>
<keyword evidence="3" id="KW-0328">Glycosyltransferase</keyword>
<dbReference type="NCBIfam" id="NF008944">
    <property type="entry name" value="PRK12292.3-2"/>
    <property type="match status" value="1"/>
</dbReference>
<proteinExistence type="predicted"/>
<organism evidence="3 4">
    <name type="scientific">Leptospira interrogans</name>
    <dbReference type="NCBI Taxonomy" id="173"/>
    <lineage>
        <taxon>Bacteria</taxon>
        <taxon>Pseudomonadati</taxon>
        <taxon>Spirochaetota</taxon>
        <taxon>Spirochaetia</taxon>
        <taxon>Leptospirales</taxon>
        <taxon>Leptospiraceae</taxon>
        <taxon>Leptospira</taxon>
    </lineage>
</organism>
<dbReference type="PANTHER" id="PTHR11476:SF7">
    <property type="entry name" value="HISTIDINE--TRNA LIGASE"/>
    <property type="match status" value="1"/>
</dbReference>
<dbReference type="EMBL" id="NKYG02000001">
    <property type="protein sequence ID" value="KAK2620386.1"/>
    <property type="molecule type" value="Genomic_DNA"/>
</dbReference>
<dbReference type="Gene3D" id="3.30.930.10">
    <property type="entry name" value="Bira Bifunctional Protein, Domain 2"/>
    <property type="match status" value="1"/>
</dbReference>
<evidence type="ECO:0000313" key="4">
    <source>
        <dbReference type="Proteomes" id="UP000218471"/>
    </source>
</evidence>
<dbReference type="InterPro" id="IPR041715">
    <property type="entry name" value="HisRS-like_core"/>
</dbReference>
<gene>
    <name evidence="3" type="ORF">CFV95_015930</name>
</gene>
<dbReference type="InterPro" id="IPR004516">
    <property type="entry name" value="HisRS/HisZ"/>
</dbReference>
<sequence length="345" mass="39214">MNQNLPEPNQKKWIPDGFHFLGPEDSKYRRTLLETISGVLKKKGYSEVFLPAFDYSSTFIQTVSAPDSSSLFRIRDLSGNEISPSIDLTVQAVKGMAGFSHQRENQNIFYIGRVFRESTKGSVARKEILQIGAESIGVSGKENTFKILEELDEIISLLPLENKLTLVLGNVNLFQSIVQEFELKQNEIEILSKLLYQKNVNEIQKIFGEKKNHTDLIRLLSSLVLNFDLNSLKNSLNINSLSKNLQKKSLSSILEETYWIFNSWESKKRKIDLCIDFSLLRDLNYYTGFVFQGYLQDSPDPVLTGGTYDHLYEMFSGVQKNASGYALMVNTLESSLKTPLFNLSS</sequence>
<accession>A0AAV9G107</accession>
<dbReference type="Proteomes" id="UP000218471">
    <property type="component" value="Unassembled WGS sequence"/>
</dbReference>
<feature type="binding site" evidence="1">
    <location>
        <position position="281"/>
    </location>
    <ligand>
        <name>L-histidine</name>
        <dbReference type="ChEBI" id="CHEBI:57595"/>
    </ligand>
</feature>
<dbReference type="GO" id="GO:0016757">
    <property type="term" value="F:glycosyltransferase activity"/>
    <property type="evidence" value="ECO:0007669"/>
    <property type="project" value="UniProtKB-KW"/>
</dbReference>